<evidence type="ECO:0000313" key="2">
    <source>
        <dbReference type="Proteomes" id="UP000295060"/>
    </source>
</evidence>
<reference evidence="1 2" key="1">
    <citation type="submission" date="2019-03" db="EMBL/GenBank/DDBJ databases">
        <title>Genomic Encyclopedia of Type Strains, Phase III (KMG-III): the genomes of soil and plant-associated and newly described type strains.</title>
        <authorList>
            <person name="Whitman W."/>
        </authorList>
    </citation>
    <scope>NUCLEOTIDE SEQUENCE [LARGE SCALE GENOMIC DNA]</scope>
    <source>
        <strain evidence="1 2">VKMAc-2574</strain>
    </source>
</reference>
<accession>A0ABY2F8Z8</accession>
<name>A0ABY2F8Z8_9ACTN</name>
<evidence type="ECO:0000313" key="1">
    <source>
        <dbReference type="EMBL" id="TDW87065.1"/>
    </source>
</evidence>
<dbReference type="RefSeq" id="WP_134007053.1">
    <property type="nucleotide sequence ID" value="NZ_SODU01000003.1"/>
</dbReference>
<organism evidence="1 2">
    <name type="scientific">Kribbella pratensis</name>
    <dbReference type="NCBI Taxonomy" id="2512112"/>
    <lineage>
        <taxon>Bacteria</taxon>
        <taxon>Bacillati</taxon>
        <taxon>Actinomycetota</taxon>
        <taxon>Actinomycetes</taxon>
        <taxon>Propionibacteriales</taxon>
        <taxon>Kribbellaceae</taxon>
        <taxon>Kribbella</taxon>
    </lineage>
</organism>
<gene>
    <name evidence="1" type="ORF">EV137_5136</name>
</gene>
<dbReference type="EMBL" id="SODU01000003">
    <property type="protein sequence ID" value="TDW87065.1"/>
    <property type="molecule type" value="Genomic_DNA"/>
</dbReference>
<proteinExistence type="predicted"/>
<protein>
    <submittedName>
        <fullName evidence="1">Uncharacterized protein</fullName>
    </submittedName>
</protein>
<dbReference type="Proteomes" id="UP000295060">
    <property type="component" value="Unassembled WGS sequence"/>
</dbReference>
<keyword evidence="2" id="KW-1185">Reference proteome</keyword>
<sequence length="87" mass="9035">MTEASQPTGDLDVEAVIQELTEIGKAGKYLDGGPGEARARELGGQLDTHGGVQGMRAALAQVASRLPDPGAARELEYAWDGIGSWLG</sequence>
<comment type="caution">
    <text evidence="1">The sequence shown here is derived from an EMBL/GenBank/DDBJ whole genome shotgun (WGS) entry which is preliminary data.</text>
</comment>